<dbReference type="GeneID" id="88173651"/>
<dbReference type="RefSeq" id="XP_062877658.1">
    <property type="nucleotide sequence ID" value="XM_063021588.1"/>
</dbReference>
<dbReference type="Pfam" id="PF12074">
    <property type="entry name" value="Gcn1_N"/>
    <property type="match status" value="1"/>
</dbReference>
<dbReference type="PROSITE" id="PS50077">
    <property type="entry name" value="HEAT_REPEAT"/>
    <property type="match status" value="3"/>
</dbReference>
<dbReference type="KEGG" id="asau:88173651"/>
<dbReference type="InterPro" id="IPR016024">
    <property type="entry name" value="ARM-type_fold"/>
</dbReference>
<sequence>MDVKSWVSIREHAANALASSHRLVRVAALSQIRLHLAEYSESLSDEDKKAQRQVARLVLSTYNYYQDSQSRAEVISTLLAYVAHDIQYLQLFAQYIHTIASKCFNSAITDALSLLAWVNSLILLVPASGLETALKQLLESQMYLLCSVLDGCTGELLVHKPSHRKRIQKSCVVQTKRAITKKLLQNADQEASAAFIRTMLAVSTDTKDTHASAAIAYIAVVVDALHDLQPSHPHMFHSVEADEPLRASIVDYFVKNALLAKSAPAPFAIAAFTQHYIAHFVDSATFTSTILPNLEKAIVRSSEVGLCGLAPSLFETSGCIDISKDFAKSKLLTHILNASKSPKEWVSQLSFRTLANIFHTSLPCITPEDVNSIVNEILKTFKSSTNNDIKIQLIKAIGEIEIVLEPVTEHVLKALQPLAAKEANETLLAEIVTVYSKHFLLVLDNEWTIADQEKHLSQFVTGFSSPKASTKSIWAGVTGEGILRTSKEPKSSVLTFVEKLQPSLIKSLEEAVKSPLPTVTAKGITPAYVCIALTSVLPELTTDLKSTILESLKSSGDQVSILTSSKVLTKLLHSEQFWCLQSLIASITLVEDFSSFGAALLFLSCSNAVDNKTKTAAIDALPTLLSSNENQLSSAIAKSIRSVGFGDESSGFPLSYGTFSPTLHCVLQSSDALVKQENLCELLVVAHLAKFSIKDQWIGLLLRAGVVPENLVKAKAQSLFDQAYAAMKDYEADSDIHKAACASIKTLSFIEAAIVEPIITAALEKDLSVEHLEEITAEMLQIWQAPEGELVVDILNTAGSKPKVEDKNSKDYETRKWEESLKKEISSKGKSNKKLTREEQALVNEQLATELKVRLQLNELIKHYHRAFSLIKFFTGPYSALGCDWFAVAISRMIDLMQTQYAYELLGESATRTFIKASQVCHRLEPLSELAGAVTLRALDIKGVPQNFCELPLVDLIGKVLFRTKIMVDDWFHTDGFIYIAPLVTKVLDIGREVALKNSKKLAVISEFSNEDPEEEHLSLALSIMSALDMFSDGLIPRRPILESLLGLMKISSKAKMAKECFLTLCQYISMNFSAEDLQILLKNVVSTDTYVKTTILQGLDAEFDLRDYLTYSDQIWIAMHDNDHVVAETAQTIWQDNEFVLTPDSITSLLTFIDEPHSGMRLTIARAIANAVIALQESHQDVFDSALDTILSLFIEKQTPPPAPRDKFGLVINNHASQRDHWESRSTLAISLRLLSSLCQSESSIEKIFDFLVKKETLGDKEPLVCQELLEAGTEIIKISGANFVETLIPTFEAALSAPDINSKTQDRIKESVIILYGSLGRHLKADDSRLALIFDRLLSTLDTPSEDVQHAISECIAPLVPAFEDVLQDKFDDLFEKLWNSKNLAVRKGAAYGIAGLVKGAHIKALFANDVMKNLIAASDEKKVEYREGVAFLVDCLSQSLNSTFEPYVIELLPVILKSLGDSNNSVRDATDLAARQIMKCTTSYGVKQLIPLAIRNLDDIAWRTKKGSVELLGSMAYLDPTQLSASLSTIVPQIVGVLNDSHKEVRKASEQALKRFGEVIRNPEIQEIVPDLINAIGDPTKYTDEALDKLIKTQFVHYIDGPSLALIIHVIHRGMKDRSASTKKKSCQIVGNMAILVDGNDLQPYLPALVAELEIAMVDPVPETRSTGARALGSLVEKLGEEQFPDMIPKLIRTLNDPSKAGDRLGSAQALSEVICGLGLSKLDEMLPSILANAQSPYSHVRAGFIPLLLYLPVCFGSQFAPYLSRIIPPILQGLADTDEEIRETALKAGRLIVKNYASKAVDLLLPELEQGLADSSYRIRLSSVELTGDLLFQVTGISGKNELTEEQAEVNRNLVSVLGQDRRDRILAALFVCRSDVTSVVRAAAIDIWKALVANTPKTIKEIIPSLTHTLVRRLASSDDVNRTIAAATLGDVVRRVGANALAKLLPSLEELLVSSDTDAKLGICIALTELITSASLDALESYKDTFINIIKDALVDASPSVREAAAKAFEALQDRMGKVVIDEVLPSLLNQLDSDDSENALFALQEIMATKADVIFPILIPTLMSPPIDVFKTKALSSLAAVAGSALYSRLASIINTLLQAIIDTEKNGSEAEVAEVKSAFDKTLLSVEDDAGVHPVMQQLMSLVKHQDAEKRAAIAERLSVFFENTNLDYSIYVLDMMSQLIFYLGDKNPEVVVGVQAALAALVKAQDKSMLEKLVKPAHQALMIAGVKGTTLPGFELPKGPNCVLPIFSHGLMYGNSEQKTLSALSIAEVIDRTPAANLKPFATPITGPLIRVIGERVSSDIKSAILSALINLLKKIPQFLRPFIPQLQRTFVRSLSDSSNESLRSGAVTALGILVEFQPRVDSLVTELVSGARGSEEQDVKNSFLMAMLQVVLKGGSNMSDASKISIMTLVEEEISHVNEKSAVAYARLLGSLSQVLSTEEAANILKTKILNKRSSDDELKFGVLSINSFLRDAPVHIFSTGLLHEIVDFVLFCANSPSPYVSDNATVAMGKLLLLHEEKKSPKQNAKDENATEFEVPAESQQELIKQICVNGVQPASNSSDTRRLALVDIRTIARKKHSSIAQSYLDLLVPTVFSCLRDSIIPIRLAAEKAYLALFNLVEDSELKMFSSWFEKASQSPIVPPCGGEIQPRSIGDYTKRVASRLASVERERLSAGGDDETLYSDRIEDEDEIWAVGGH</sequence>
<proteinExistence type="inferred from homology"/>
<evidence type="ECO:0000256" key="3">
    <source>
        <dbReference type="ARBA" id="ARBA00072275"/>
    </source>
</evidence>
<feature type="repeat" description="HEAT" evidence="4">
    <location>
        <begin position="1533"/>
        <end position="1570"/>
    </location>
</feature>
<comment type="similarity">
    <text evidence="1">Belongs to the GCN1 family.</text>
</comment>
<dbReference type="InterPro" id="IPR034085">
    <property type="entry name" value="TOG"/>
</dbReference>
<dbReference type="GO" id="GO:0034198">
    <property type="term" value="P:cellular response to amino acid starvation"/>
    <property type="evidence" value="ECO:0007669"/>
    <property type="project" value="TreeGrafter"/>
</dbReference>
<feature type="repeat" description="HEAT" evidence="4">
    <location>
        <begin position="2598"/>
        <end position="2634"/>
    </location>
</feature>
<evidence type="ECO:0000313" key="6">
    <source>
        <dbReference type="EMBL" id="WPK25276.1"/>
    </source>
</evidence>
<dbReference type="EMBL" id="CP138896">
    <property type="protein sequence ID" value="WPK25276.1"/>
    <property type="molecule type" value="Genomic_DNA"/>
</dbReference>
<protein>
    <recommendedName>
        <fullName evidence="3">eIF-2-alpha kinase activator GCN1</fullName>
    </recommendedName>
</protein>
<evidence type="ECO:0000313" key="7">
    <source>
        <dbReference type="Proteomes" id="UP001338582"/>
    </source>
</evidence>
<dbReference type="SUPFAM" id="SSF48371">
    <property type="entry name" value="ARM repeat"/>
    <property type="match status" value="3"/>
</dbReference>
<dbReference type="Pfam" id="PF24987">
    <property type="entry name" value="HEAT_EF3_N"/>
    <property type="match status" value="1"/>
</dbReference>
<dbReference type="GO" id="GO:1904688">
    <property type="term" value="P:regulation of cytoplasmic translational initiation"/>
    <property type="evidence" value="ECO:0007669"/>
    <property type="project" value="UniProtKB-ARBA"/>
</dbReference>
<evidence type="ECO:0000259" key="5">
    <source>
        <dbReference type="SMART" id="SM01349"/>
    </source>
</evidence>
<name>A0AAX4HA05_9ASCO</name>
<evidence type="ECO:0000256" key="2">
    <source>
        <dbReference type="ARBA" id="ARBA00022737"/>
    </source>
</evidence>
<feature type="domain" description="TOG" evidence="5">
    <location>
        <begin position="1364"/>
        <end position="1592"/>
    </location>
</feature>
<dbReference type="Pfam" id="PF24984">
    <property type="entry name" value="HEAT_EF3_GNC1"/>
    <property type="match status" value="1"/>
</dbReference>
<dbReference type="Pfam" id="PF24916">
    <property type="entry name" value="HEAT_GCN1_fung"/>
    <property type="match status" value="1"/>
</dbReference>
<evidence type="ECO:0000256" key="1">
    <source>
        <dbReference type="ARBA" id="ARBA00007366"/>
    </source>
</evidence>
<keyword evidence="2" id="KW-0677">Repeat</keyword>
<accession>A0AAX4HA05</accession>
<dbReference type="InterPro" id="IPR056809">
    <property type="entry name" value="HEAT_GCN1_fung"/>
</dbReference>
<keyword evidence="7" id="KW-1185">Reference proteome</keyword>
<dbReference type="Pfam" id="PF25801">
    <property type="entry name" value="HEAT_GCN1_C_2"/>
    <property type="match status" value="1"/>
</dbReference>
<gene>
    <name evidence="6" type="ORF">PUMCH_002587</name>
</gene>
<evidence type="ECO:0000256" key="4">
    <source>
        <dbReference type="PROSITE-ProRule" id="PRU00103"/>
    </source>
</evidence>
<dbReference type="PANTHER" id="PTHR23346">
    <property type="entry name" value="TRANSLATIONAL ACTIVATOR GCN1-RELATED"/>
    <property type="match status" value="1"/>
</dbReference>
<dbReference type="FunFam" id="1.25.10.10:FF:000090">
    <property type="entry name" value="eIF-2-alpha kinase activator GCN1"/>
    <property type="match status" value="1"/>
</dbReference>
<reference evidence="6 7" key="1">
    <citation type="submission" date="2023-10" db="EMBL/GenBank/DDBJ databases">
        <title>Draft Genome Sequence of Candida saopaulonensis from a very Premature Infant with Sepsis.</title>
        <authorList>
            <person name="Ning Y."/>
            <person name="Dai R."/>
            <person name="Xiao M."/>
            <person name="Xu Y."/>
            <person name="Yan Q."/>
            <person name="Zhang L."/>
        </authorList>
    </citation>
    <scope>NUCLEOTIDE SEQUENCE [LARGE SCALE GENOMIC DNA]</scope>
    <source>
        <strain evidence="6 7">19XY460</strain>
    </source>
</reference>
<dbReference type="Gene3D" id="1.25.10.10">
    <property type="entry name" value="Leucine-rich Repeat Variant"/>
    <property type="match status" value="5"/>
</dbReference>
<dbReference type="InterPro" id="IPR021133">
    <property type="entry name" value="HEAT_type_2"/>
</dbReference>
<dbReference type="InterPro" id="IPR022716">
    <property type="entry name" value="Gcn1_N"/>
</dbReference>
<dbReference type="GO" id="GO:0030295">
    <property type="term" value="F:protein kinase activator activity"/>
    <property type="evidence" value="ECO:0007669"/>
    <property type="project" value="UniProtKB-ARBA"/>
</dbReference>
<organism evidence="6 7">
    <name type="scientific">Australozyma saopauloensis</name>
    <dbReference type="NCBI Taxonomy" id="291208"/>
    <lineage>
        <taxon>Eukaryota</taxon>
        <taxon>Fungi</taxon>
        <taxon>Dikarya</taxon>
        <taxon>Ascomycota</taxon>
        <taxon>Saccharomycotina</taxon>
        <taxon>Pichiomycetes</taxon>
        <taxon>Metschnikowiaceae</taxon>
        <taxon>Australozyma</taxon>
    </lineage>
</organism>
<dbReference type="PANTHER" id="PTHR23346:SF7">
    <property type="entry name" value="STALLED RIBOSOME SENSOR GCN1"/>
    <property type="match status" value="1"/>
</dbReference>
<dbReference type="Proteomes" id="UP001338582">
    <property type="component" value="Chromosome 3"/>
</dbReference>
<dbReference type="InterPro" id="IPR011989">
    <property type="entry name" value="ARM-like"/>
</dbReference>
<dbReference type="InterPro" id="IPR057546">
    <property type="entry name" value="HEAT_GCN1"/>
</dbReference>
<feature type="repeat" description="HEAT" evidence="4">
    <location>
        <begin position="1991"/>
        <end position="2028"/>
    </location>
</feature>
<dbReference type="Pfam" id="PF23271">
    <property type="entry name" value="HEAT_GCN1"/>
    <property type="match status" value="1"/>
</dbReference>
<dbReference type="Pfam" id="PF24993">
    <property type="entry name" value="GNC1_N"/>
    <property type="match status" value="1"/>
</dbReference>
<dbReference type="GO" id="GO:0005829">
    <property type="term" value="C:cytosol"/>
    <property type="evidence" value="ECO:0007669"/>
    <property type="project" value="TreeGrafter"/>
</dbReference>
<dbReference type="SMART" id="SM01349">
    <property type="entry name" value="TOG"/>
    <property type="match status" value="1"/>
</dbReference>
<dbReference type="InterPro" id="IPR056810">
    <property type="entry name" value="GNC1-like_N"/>
</dbReference>